<evidence type="ECO:0000313" key="3">
    <source>
        <dbReference type="Proteomes" id="UP001210231"/>
    </source>
</evidence>
<dbReference type="EMBL" id="JAQGEF010000002">
    <property type="protein sequence ID" value="MDA3613523.1"/>
    <property type="molecule type" value="Genomic_DNA"/>
</dbReference>
<proteinExistence type="predicted"/>
<evidence type="ECO:0000259" key="1">
    <source>
        <dbReference type="Pfam" id="PF13472"/>
    </source>
</evidence>
<dbReference type="Proteomes" id="UP001210231">
    <property type="component" value="Unassembled WGS sequence"/>
</dbReference>
<dbReference type="RefSeq" id="WP_407029853.1">
    <property type="nucleotide sequence ID" value="NZ_JAQGEF010000002.1"/>
</dbReference>
<feature type="domain" description="SGNH hydrolase-type esterase" evidence="1">
    <location>
        <begin position="36"/>
        <end position="121"/>
    </location>
</feature>
<reference evidence="2 3" key="1">
    <citation type="submission" date="2022-12" db="EMBL/GenBank/DDBJ databases">
        <title>Chitinophagaceae gen. sp. nov., a new member of the family Chitinophagaceae, isolated from soil in a chemical factory.</title>
        <authorList>
            <person name="Ke Z."/>
        </authorList>
    </citation>
    <scope>NUCLEOTIDE SEQUENCE [LARGE SCALE GENOMIC DNA]</scope>
    <source>
        <strain evidence="2 3">LY-5</strain>
    </source>
</reference>
<gene>
    <name evidence="2" type="ORF">O3P16_01780</name>
</gene>
<dbReference type="Pfam" id="PF13472">
    <property type="entry name" value="Lipase_GDSL_2"/>
    <property type="match status" value="1"/>
</dbReference>
<keyword evidence="3" id="KW-1185">Reference proteome</keyword>
<comment type="caution">
    <text evidence="2">The sequence shown here is derived from an EMBL/GenBank/DDBJ whole genome shotgun (WGS) entry which is preliminary data.</text>
</comment>
<organism evidence="2 3">
    <name type="scientific">Polluticaenibacter yanchengensis</name>
    <dbReference type="NCBI Taxonomy" id="3014562"/>
    <lineage>
        <taxon>Bacteria</taxon>
        <taxon>Pseudomonadati</taxon>
        <taxon>Bacteroidota</taxon>
        <taxon>Chitinophagia</taxon>
        <taxon>Chitinophagales</taxon>
        <taxon>Chitinophagaceae</taxon>
        <taxon>Polluticaenibacter</taxon>
    </lineage>
</organism>
<dbReference type="InterPro" id="IPR051532">
    <property type="entry name" value="Ester_Hydrolysis_Enzymes"/>
</dbReference>
<dbReference type="PANTHER" id="PTHR30383:SF5">
    <property type="entry name" value="SGNH HYDROLASE-TYPE ESTERASE DOMAIN-CONTAINING PROTEIN"/>
    <property type="match status" value="1"/>
</dbReference>
<protein>
    <submittedName>
        <fullName evidence="2">GDSL-type esterase/lipase family protein</fullName>
    </submittedName>
</protein>
<evidence type="ECO:0000313" key="2">
    <source>
        <dbReference type="EMBL" id="MDA3613523.1"/>
    </source>
</evidence>
<dbReference type="InterPro" id="IPR036514">
    <property type="entry name" value="SGNH_hydro_sf"/>
</dbReference>
<dbReference type="PANTHER" id="PTHR30383">
    <property type="entry name" value="THIOESTERASE 1/PROTEASE 1/LYSOPHOSPHOLIPASE L1"/>
    <property type="match status" value="1"/>
</dbReference>
<accession>A0ABT4UFH9</accession>
<name>A0ABT4UFH9_9BACT</name>
<dbReference type="Gene3D" id="3.40.50.1110">
    <property type="entry name" value="SGNH hydrolase"/>
    <property type="match status" value="1"/>
</dbReference>
<dbReference type="SUPFAM" id="SSF52266">
    <property type="entry name" value="SGNH hydrolase"/>
    <property type="match status" value="1"/>
</dbReference>
<dbReference type="InterPro" id="IPR013830">
    <property type="entry name" value="SGNH_hydro"/>
</dbReference>
<sequence>MAVVAGSVPLGLVKANDALYTYLPEQINGMTILFQGDSITDGKRGRNNDPNHIMGHGYAFSIASRWGADFPSNDLVFYNRGISGNTIIQLQSRCQTDCLDLHPDLLSILIGINDAAKFVETPVRSFELDVTQMLYTEIVTYFSLIDAQLRIKRLVNPLIF</sequence>